<evidence type="ECO:0000256" key="2">
    <source>
        <dbReference type="SAM" id="SignalP"/>
    </source>
</evidence>
<protein>
    <submittedName>
        <fullName evidence="3">Uncharacterized protein</fullName>
    </submittedName>
</protein>
<comment type="caution">
    <text evidence="3">The sequence shown here is derived from an EMBL/GenBank/DDBJ whole genome shotgun (WGS) entry which is preliminary data.</text>
</comment>
<keyword evidence="2" id="KW-0732">Signal</keyword>
<dbReference type="AlphaFoldDB" id="A0AAE0ENM6"/>
<sequence length="291" mass="32429">MKGYKISLARTLDAITFVSNLLLLLHLTSVTGEVGDSGIGQAMNEVEPHSGGNAGASGQRGRSCKLHSPAKVSRFQRLGKLVGTDKVDPHHGFHNVYPRYLDYLRWQPIKLLEIGFYKGSSIKLWMQYLRKAKIVSMDKMCVKGKEVCRGRMSTPHTQVLSSEELRRFSFHHKDQTIESDNADVCEKDGPFDVIIDDGAHTMVSIRTSLKVLLSCVKPGGYYIVEDLHTAYQAEYGGGFRSEDSVMNIFKEMMDVVNNRAFNKSYSVVPGDDRVSAVSCFPQICVVEITKG</sequence>
<accession>A0AAE0ENM6</accession>
<gene>
    <name evidence="3" type="ORF">CYMTET_56547</name>
</gene>
<dbReference type="Proteomes" id="UP001190700">
    <property type="component" value="Unassembled WGS sequence"/>
</dbReference>
<feature type="region of interest" description="Disordered" evidence="1">
    <location>
        <begin position="43"/>
        <end position="63"/>
    </location>
</feature>
<evidence type="ECO:0000313" key="3">
    <source>
        <dbReference type="EMBL" id="KAK3233140.1"/>
    </source>
</evidence>
<dbReference type="EMBL" id="LGRX02035798">
    <property type="protein sequence ID" value="KAK3233140.1"/>
    <property type="molecule type" value="Genomic_DNA"/>
</dbReference>
<feature type="signal peptide" evidence="2">
    <location>
        <begin position="1"/>
        <end position="32"/>
    </location>
</feature>
<keyword evidence="4" id="KW-1185">Reference proteome</keyword>
<dbReference type="Gene3D" id="3.40.50.150">
    <property type="entry name" value="Vaccinia Virus protein VP39"/>
    <property type="match status" value="1"/>
</dbReference>
<dbReference type="SUPFAM" id="SSF53335">
    <property type="entry name" value="S-adenosyl-L-methionine-dependent methyltransferases"/>
    <property type="match status" value="1"/>
</dbReference>
<proteinExistence type="predicted"/>
<reference evidence="3 4" key="1">
    <citation type="journal article" date="2015" name="Genome Biol. Evol.">
        <title>Comparative Genomics of a Bacterivorous Green Alga Reveals Evolutionary Causalities and Consequences of Phago-Mixotrophic Mode of Nutrition.</title>
        <authorList>
            <person name="Burns J.A."/>
            <person name="Paasch A."/>
            <person name="Narechania A."/>
            <person name="Kim E."/>
        </authorList>
    </citation>
    <scope>NUCLEOTIDE SEQUENCE [LARGE SCALE GENOMIC DNA]</scope>
    <source>
        <strain evidence="3 4">PLY_AMNH</strain>
    </source>
</reference>
<organism evidence="3 4">
    <name type="scientific">Cymbomonas tetramitiformis</name>
    <dbReference type="NCBI Taxonomy" id="36881"/>
    <lineage>
        <taxon>Eukaryota</taxon>
        <taxon>Viridiplantae</taxon>
        <taxon>Chlorophyta</taxon>
        <taxon>Pyramimonadophyceae</taxon>
        <taxon>Pyramimonadales</taxon>
        <taxon>Pyramimonadaceae</taxon>
        <taxon>Cymbomonas</taxon>
    </lineage>
</organism>
<feature type="chain" id="PRO_5042202282" evidence="2">
    <location>
        <begin position="33"/>
        <end position="291"/>
    </location>
</feature>
<evidence type="ECO:0000313" key="4">
    <source>
        <dbReference type="Proteomes" id="UP001190700"/>
    </source>
</evidence>
<dbReference type="InterPro" id="IPR029063">
    <property type="entry name" value="SAM-dependent_MTases_sf"/>
</dbReference>
<evidence type="ECO:0000256" key="1">
    <source>
        <dbReference type="SAM" id="MobiDB-lite"/>
    </source>
</evidence>
<name>A0AAE0ENM6_9CHLO</name>
<dbReference type="Pfam" id="PF13578">
    <property type="entry name" value="Methyltransf_24"/>
    <property type="match status" value="1"/>
</dbReference>